<dbReference type="EMBL" id="ADKX01000012">
    <property type="protein sequence ID" value="EFW05841.1"/>
    <property type="molecule type" value="Genomic_DNA"/>
</dbReference>
<evidence type="ECO:0000313" key="4">
    <source>
        <dbReference type="Proteomes" id="UP000003157"/>
    </source>
</evidence>
<dbReference type="InterPro" id="IPR005181">
    <property type="entry name" value="SASA"/>
</dbReference>
<dbReference type="PANTHER" id="PTHR22901:SF0">
    <property type="entry name" value="SIALATE O-ACETYLESTERASE"/>
    <property type="match status" value="1"/>
</dbReference>
<dbReference type="GO" id="GO:0001681">
    <property type="term" value="F:sialate O-acetylesterase activity"/>
    <property type="evidence" value="ECO:0007669"/>
    <property type="project" value="InterPro"/>
</dbReference>
<dbReference type="GeneID" id="78228781"/>
<dbReference type="PANTHER" id="PTHR22901">
    <property type="entry name" value="SIALATE O-ACETYLESTERASE"/>
    <property type="match status" value="1"/>
</dbReference>
<keyword evidence="4" id="KW-1185">Reference proteome</keyword>
<sequence>MIVDIVYSDNMVLQRDTCHYITGQCLDNEDVSIYFQEKRYRCQSKNNKWEICLDNLKVGGPYQLLIESHECQIIWEHIYVGDVYLAAGQSNMEYRLKDSYLADKYIHSQDLHNIFFFQVPRVEYIENGLAYPEFEKPNWQEANSTTLENLSAVAYHFVRTLRQYTDIPIGIVECNKGGTSASCWIPNKELEKDICLKELYVDRYFQDIQDQSDEDEDRKIDEFKQNIQLYMEKVETYKNIHPDQNMSEVKKAVGHTPWPGPKGKKDFGRPGGLYETMFSVIKNYSFASVLWYQGEEDVKYAEYYDILLTSLIHKWRSDLRNSHLPFFCIQLPNYNDEKYDKWPILREKQALVSEKVKDVHLVISIDCGEEFNIHPIHKEVIGERLGKSVLLHYYNYCIYGDAPTMISIKTIDSKLYIKYDQTLYYKGESIHEFEVTNGFLRKCIYPELQGDTLIFSISQEYTELLYAYKNYPIVNLYGSYDIPIAPFRININNNV</sequence>
<evidence type="ECO:0000259" key="2">
    <source>
        <dbReference type="Pfam" id="PF03629"/>
    </source>
</evidence>
<dbReference type="InterPro" id="IPR039329">
    <property type="entry name" value="SIAE"/>
</dbReference>
<feature type="domain" description="Sialate O-acetylesterase" evidence="2">
    <location>
        <begin position="81"/>
        <end position="192"/>
    </location>
</feature>
<feature type="domain" description="Sialate O-acetylesterase" evidence="2">
    <location>
        <begin position="267"/>
        <end position="374"/>
    </location>
</feature>
<gene>
    <name evidence="3" type="ORF">HMPREF9488_00808</name>
</gene>
<dbReference type="HOGENOM" id="CLU_015150_4_0_9"/>
<accession>E7G7S0</accession>
<reference evidence="3 4" key="1">
    <citation type="submission" date="2010-12" db="EMBL/GenBank/DDBJ databases">
        <title>The Genome Sequence of Coprobacillus sp. strain 29_1.</title>
        <authorList>
            <consortium name="The Broad Institute Genome Sequencing Platform"/>
            <person name="Earl A."/>
            <person name="Ward D."/>
            <person name="Feldgarden M."/>
            <person name="Gevers D."/>
            <person name="Daigneault M."/>
            <person name="Sibley C.D."/>
            <person name="White A."/>
            <person name="Strauss J."/>
            <person name="Allen-Vercoe E."/>
            <person name="Young S.K."/>
            <person name="Zeng Q."/>
            <person name="Gargeya S."/>
            <person name="Fitzgerald M."/>
            <person name="Haas B."/>
            <person name="Abouelleil A."/>
            <person name="Alvarado L."/>
            <person name="Arachchi H.M."/>
            <person name="Berlin A."/>
            <person name="Brown A."/>
            <person name="Chapman S.B."/>
            <person name="Chen Z."/>
            <person name="Dunbar C."/>
            <person name="Freedman E."/>
            <person name="Gearin G."/>
            <person name="Gellesch M."/>
            <person name="Goldberg J."/>
            <person name="Griggs A."/>
            <person name="Gujja S."/>
            <person name="Heilman E."/>
            <person name="Heiman D."/>
            <person name="Howarth C."/>
            <person name="Larson L."/>
            <person name="Lui A."/>
            <person name="MacDonald P.J.P."/>
            <person name="Mehta T."/>
            <person name="Montmayeur A."/>
            <person name="Murphy C."/>
            <person name="Neiman D."/>
            <person name="Pearson M."/>
            <person name="Priest M."/>
            <person name="Roberts A."/>
            <person name="Saif S."/>
            <person name="Shea T."/>
            <person name="Shenoy N."/>
            <person name="Sisk P."/>
            <person name="Stolte C."/>
            <person name="Sykes S."/>
            <person name="White J."/>
            <person name="Yandava C."/>
            <person name="Nusbaum C."/>
            <person name="Birren B."/>
        </authorList>
    </citation>
    <scope>NUCLEOTIDE SEQUENCE [LARGE SCALE GENOMIC DNA]</scope>
    <source>
        <strain evidence="3 4">29_1</strain>
    </source>
</reference>
<dbReference type="GO" id="GO:0005975">
    <property type="term" value="P:carbohydrate metabolic process"/>
    <property type="evidence" value="ECO:0007669"/>
    <property type="project" value="TreeGrafter"/>
</dbReference>
<dbReference type="Pfam" id="PF03629">
    <property type="entry name" value="SASA"/>
    <property type="match status" value="2"/>
</dbReference>
<dbReference type="Gene3D" id="3.40.50.1110">
    <property type="entry name" value="SGNH hydrolase"/>
    <property type="match status" value="1"/>
</dbReference>
<evidence type="ECO:0000256" key="1">
    <source>
        <dbReference type="ARBA" id="ARBA00022801"/>
    </source>
</evidence>
<dbReference type="STRING" id="100884.GCA_000269565_00895"/>
<name>E7G7S0_9FIRM</name>
<keyword evidence="1" id="KW-0378">Hydrolase</keyword>
<comment type="caution">
    <text evidence="3">The sequence shown here is derived from an EMBL/GenBank/DDBJ whole genome shotgun (WGS) entry which is preliminary data.</text>
</comment>
<protein>
    <recommendedName>
        <fullName evidence="2">Sialate O-acetylesterase domain-containing protein</fullName>
    </recommendedName>
</protein>
<dbReference type="Proteomes" id="UP000003157">
    <property type="component" value="Unassembled WGS sequence"/>
</dbReference>
<organism evidence="3 4">
    <name type="scientific">Coprobacillus cateniformis</name>
    <dbReference type="NCBI Taxonomy" id="100884"/>
    <lineage>
        <taxon>Bacteria</taxon>
        <taxon>Bacillati</taxon>
        <taxon>Bacillota</taxon>
        <taxon>Erysipelotrichia</taxon>
        <taxon>Erysipelotrichales</taxon>
        <taxon>Coprobacillaceae</taxon>
        <taxon>Coprobacillus</taxon>
    </lineage>
</organism>
<dbReference type="eggNOG" id="COG2755">
    <property type="taxonomic scope" value="Bacteria"/>
</dbReference>
<dbReference type="InterPro" id="IPR036514">
    <property type="entry name" value="SGNH_hydro_sf"/>
</dbReference>
<dbReference type="RefSeq" id="WP_008787924.1">
    <property type="nucleotide sequence ID" value="NZ_AKCB01000001.1"/>
</dbReference>
<dbReference type="SUPFAM" id="SSF52266">
    <property type="entry name" value="SGNH hydrolase"/>
    <property type="match status" value="1"/>
</dbReference>
<evidence type="ECO:0000313" key="3">
    <source>
        <dbReference type="EMBL" id="EFW05841.1"/>
    </source>
</evidence>
<proteinExistence type="predicted"/>
<dbReference type="AlphaFoldDB" id="E7G7S0"/>
<dbReference type="OrthoDB" id="9795554at2"/>